<dbReference type="InterPro" id="IPR052731">
    <property type="entry name" value="B_subtilis_Trans_State_Reg"/>
</dbReference>
<evidence type="ECO:0000313" key="3">
    <source>
        <dbReference type="EMBL" id="QQZ64685.1"/>
    </source>
</evidence>
<accession>A0A974PJ66</accession>
<gene>
    <name evidence="3" type="ORF">JI735_34645</name>
</gene>
<dbReference type="PANTHER" id="PTHR36432">
    <property type="match status" value="1"/>
</dbReference>
<geneLocation type="plasmid" evidence="3 4">
    <name>unnamed1</name>
</geneLocation>
<evidence type="ECO:0000256" key="1">
    <source>
        <dbReference type="PROSITE-ProRule" id="PRU01076"/>
    </source>
</evidence>
<protein>
    <submittedName>
        <fullName evidence="3">AbrB/MazE/SpoVT family DNA-binding domain-containing protein</fullName>
    </submittedName>
</protein>
<dbReference type="SMART" id="SM00966">
    <property type="entry name" value="SpoVT_AbrB"/>
    <property type="match status" value="1"/>
</dbReference>
<dbReference type="SUPFAM" id="SSF89447">
    <property type="entry name" value="AbrB/MazE/MraZ-like"/>
    <property type="match status" value="1"/>
</dbReference>
<name>A0A974PJ66_9BACL</name>
<keyword evidence="3" id="KW-0614">Plasmid</keyword>
<keyword evidence="1 3" id="KW-0238">DNA-binding</keyword>
<dbReference type="PROSITE" id="PS51740">
    <property type="entry name" value="SPOVT_ABRB"/>
    <property type="match status" value="1"/>
</dbReference>
<dbReference type="KEGG" id="pson:JI735_34645"/>
<dbReference type="Proteomes" id="UP000595841">
    <property type="component" value="Plasmid unnamed1"/>
</dbReference>
<dbReference type="GO" id="GO:0003677">
    <property type="term" value="F:DNA binding"/>
    <property type="evidence" value="ECO:0007669"/>
    <property type="project" value="UniProtKB-UniRule"/>
</dbReference>
<sequence length="158" mass="17858">MVRKVDALGRIVLPMELRRTLGIDIGDPLEYFVDDANERLTLRKYRTLECMFCSSTEGLSYFKDFFICGSCLEQVSGNEKLPEGGAAEVAAALEEVNTEKEIAIKPKWTRSKETLLRLTKVMELYPDAPQKKWAEMVGISQGRVSQLVKKLNNTDNAH</sequence>
<dbReference type="Gene3D" id="2.10.260.10">
    <property type="match status" value="1"/>
</dbReference>
<reference evidence="3 4" key="1">
    <citation type="submission" date="2021-01" db="EMBL/GenBank/DDBJ databases">
        <title>Whole genome sequence of Paenibacillus sonchi LMG 24727 for comparative genomics.</title>
        <authorList>
            <person name="Lee G."/>
            <person name="Kim M.-J."/>
            <person name="Lim K."/>
            <person name="Shin J.-H."/>
        </authorList>
    </citation>
    <scope>NUCLEOTIDE SEQUENCE [LARGE SCALE GENOMIC DNA]</scope>
    <source>
        <strain evidence="3 4">LMG 24727</strain>
        <plasmid evidence="3 4">unnamed1</plasmid>
    </source>
</reference>
<organism evidence="3 4">
    <name type="scientific">Paenibacillus sonchi</name>
    <dbReference type="NCBI Taxonomy" id="373687"/>
    <lineage>
        <taxon>Bacteria</taxon>
        <taxon>Bacillati</taxon>
        <taxon>Bacillota</taxon>
        <taxon>Bacilli</taxon>
        <taxon>Bacillales</taxon>
        <taxon>Paenibacillaceae</taxon>
        <taxon>Paenibacillus</taxon>
        <taxon>Paenibacillus sonchi group</taxon>
    </lineage>
</organism>
<dbReference type="EMBL" id="CP068596">
    <property type="protein sequence ID" value="QQZ64685.1"/>
    <property type="molecule type" value="Genomic_DNA"/>
</dbReference>
<feature type="domain" description="SpoVT-AbrB" evidence="2">
    <location>
        <begin position="1"/>
        <end position="47"/>
    </location>
</feature>
<dbReference type="InterPro" id="IPR007159">
    <property type="entry name" value="SpoVT-AbrB_dom"/>
</dbReference>
<evidence type="ECO:0000259" key="2">
    <source>
        <dbReference type="PROSITE" id="PS51740"/>
    </source>
</evidence>
<proteinExistence type="predicted"/>
<dbReference type="AlphaFoldDB" id="A0A974PJ66"/>
<dbReference type="Pfam" id="PF04014">
    <property type="entry name" value="MazE_antitoxin"/>
    <property type="match status" value="1"/>
</dbReference>
<evidence type="ECO:0000313" key="4">
    <source>
        <dbReference type="Proteomes" id="UP000595841"/>
    </source>
</evidence>
<dbReference type="InterPro" id="IPR037914">
    <property type="entry name" value="SpoVT-AbrB_sf"/>
</dbReference>
<keyword evidence="4" id="KW-1185">Reference proteome</keyword>
<dbReference type="PANTHER" id="PTHR36432:SF4">
    <property type="entry name" value="TRANSITION STATE REGULATOR ABH-RELATED"/>
    <property type="match status" value="1"/>
</dbReference>